<reference evidence="2" key="1">
    <citation type="submission" date="2021-02" db="EMBL/GenBank/DDBJ databases">
        <authorList>
            <person name="Nowell W R."/>
        </authorList>
    </citation>
    <scope>NUCLEOTIDE SEQUENCE</scope>
</reference>
<dbReference type="Proteomes" id="UP000663829">
    <property type="component" value="Unassembled WGS sequence"/>
</dbReference>
<protein>
    <recommendedName>
        <fullName evidence="7">Pentatricopeptide repeat-containing protein</fullName>
    </recommendedName>
</protein>
<dbReference type="AlphaFoldDB" id="A0A813XWN8"/>
<dbReference type="InterPro" id="IPR011990">
    <property type="entry name" value="TPR-like_helical_dom_sf"/>
</dbReference>
<gene>
    <name evidence="2" type="ORF">GPM918_LOCUS7261</name>
    <name evidence="3" type="ORF">OVA965_LOCUS21137</name>
    <name evidence="4" type="ORF">SRO942_LOCUS7258</name>
    <name evidence="5" type="ORF">TMI583_LOCUS21718</name>
</gene>
<dbReference type="GO" id="GO:0003723">
    <property type="term" value="F:RNA binding"/>
    <property type="evidence" value="ECO:0007669"/>
    <property type="project" value="InterPro"/>
</dbReference>
<dbReference type="Gene3D" id="1.25.40.10">
    <property type="entry name" value="Tetratricopeptide repeat domain"/>
    <property type="match status" value="3"/>
</dbReference>
<feature type="repeat" description="PPR" evidence="1">
    <location>
        <begin position="148"/>
        <end position="178"/>
    </location>
</feature>
<dbReference type="InterPro" id="IPR046960">
    <property type="entry name" value="PPR_At4g14850-like_plant"/>
</dbReference>
<dbReference type="Pfam" id="PF13041">
    <property type="entry name" value="PPR_2"/>
    <property type="match status" value="1"/>
</dbReference>
<dbReference type="EMBL" id="CAJNOK010011482">
    <property type="protein sequence ID" value="CAF1141239.1"/>
    <property type="molecule type" value="Genomic_DNA"/>
</dbReference>
<dbReference type="GO" id="GO:0009451">
    <property type="term" value="P:RNA modification"/>
    <property type="evidence" value="ECO:0007669"/>
    <property type="project" value="InterPro"/>
</dbReference>
<organism evidence="2 6">
    <name type="scientific">Didymodactylos carnosus</name>
    <dbReference type="NCBI Taxonomy" id="1234261"/>
    <lineage>
        <taxon>Eukaryota</taxon>
        <taxon>Metazoa</taxon>
        <taxon>Spiralia</taxon>
        <taxon>Gnathifera</taxon>
        <taxon>Rotifera</taxon>
        <taxon>Eurotatoria</taxon>
        <taxon>Bdelloidea</taxon>
        <taxon>Philodinida</taxon>
        <taxon>Philodinidae</taxon>
        <taxon>Didymodactylos</taxon>
    </lineage>
</organism>
<feature type="repeat" description="PPR" evidence="1">
    <location>
        <begin position="366"/>
        <end position="400"/>
    </location>
</feature>
<comment type="caution">
    <text evidence="2">The sequence shown here is derived from an EMBL/GenBank/DDBJ whole genome shotgun (WGS) entry which is preliminary data.</text>
</comment>
<evidence type="ECO:0000313" key="6">
    <source>
        <dbReference type="Proteomes" id="UP000663829"/>
    </source>
</evidence>
<dbReference type="PANTHER" id="PTHR24015:SF548">
    <property type="entry name" value="OS08G0340900 PROTEIN"/>
    <property type="match status" value="1"/>
</dbReference>
<dbReference type="Pfam" id="PF01535">
    <property type="entry name" value="PPR"/>
    <property type="match status" value="4"/>
</dbReference>
<dbReference type="EMBL" id="CAJNOQ010001175">
    <property type="protein sequence ID" value="CAF0874193.1"/>
    <property type="molecule type" value="Genomic_DNA"/>
</dbReference>
<dbReference type="Proteomes" id="UP000682733">
    <property type="component" value="Unassembled WGS sequence"/>
</dbReference>
<keyword evidence="6" id="KW-1185">Reference proteome</keyword>
<evidence type="ECO:0000313" key="2">
    <source>
        <dbReference type="EMBL" id="CAF0874193.1"/>
    </source>
</evidence>
<proteinExistence type="predicted"/>
<dbReference type="PANTHER" id="PTHR24015">
    <property type="entry name" value="OS07G0578800 PROTEIN-RELATED"/>
    <property type="match status" value="1"/>
</dbReference>
<evidence type="ECO:0000313" key="4">
    <source>
        <dbReference type="EMBL" id="CAF3661220.1"/>
    </source>
</evidence>
<dbReference type="Proteomes" id="UP000677228">
    <property type="component" value="Unassembled WGS sequence"/>
</dbReference>
<feature type="repeat" description="PPR" evidence="1">
    <location>
        <begin position="223"/>
        <end position="257"/>
    </location>
</feature>
<dbReference type="PROSITE" id="PS51375">
    <property type="entry name" value="PPR"/>
    <property type="match status" value="3"/>
</dbReference>
<evidence type="ECO:0000313" key="5">
    <source>
        <dbReference type="EMBL" id="CAF3936942.1"/>
    </source>
</evidence>
<evidence type="ECO:0000313" key="3">
    <source>
        <dbReference type="EMBL" id="CAF1141239.1"/>
    </source>
</evidence>
<dbReference type="SUPFAM" id="SSF48452">
    <property type="entry name" value="TPR-like"/>
    <property type="match status" value="1"/>
</dbReference>
<dbReference type="OrthoDB" id="185373at2759"/>
<dbReference type="Proteomes" id="UP000681722">
    <property type="component" value="Unassembled WGS sequence"/>
</dbReference>
<evidence type="ECO:0000256" key="1">
    <source>
        <dbReference type="PROSITE-ProRule" id="PRU00708"/>
    </source>
</evidence>
<dbReference type="EMBL" id="CAJOBA010026577">
    <property type="protein sequence ID" value="CAF3936942.1"/>
    <property type="molecule type" value="Genomic_DNA"/>
</dbReference>
<sequence length="433" mass="49852">MLRYLIHHALSSNPSLFIRSVINVPYRKPVSNDSDVIIDYATKMKELNKQEDSGKILKLFDEITKTKQLLPNSFICLLALQACIRTKNFSKGKEIHSIIKQNPHIDLSQTADLRLKNTLISFYAKCGTSEEIVEAEQLFYEIPGGQRDTITYNTMMKGYNIHRMFEKSLKLFDHMQQMDKDDTSYKMAMNAYSKLGYEKQAKELKKDFEKLYGYKFEHDSNRDLVFNTSLIDTYGRNGQIENAIRLFLSMPKKNVYTYGSMMKCYIQNEMAKEALDLYDELLLDKKNQVQPNYVIYILAFTACGKIGNSCLDKGSQVHADLLKQPHLITAESYVKLYAALIDMYGKCGNVENARKIFDEVPRDQQTTILWNSLLTSYAVNGLGQDVLELYKTMLDHQCKPDSRTSPIVMNSCNNSGLLNEAKHVFEQIHTDKR</sequence>
<evidence type="ECO:0008006" key="7">
    <source>
        <dbReference type="Google" id="ProtNLM"/>
    </source>
</evidence>
<dbReference type="NCBIfam" id="TIGR00756">
    <property type="entry name" value="PPR"/>
    <property type="match status" value="5"/>
</dbReference>
<name>A0A813XWN8_9BILA</name>
<accession>A0A813XWN8</accession>
<dbReference type="EMBL" id="CAJOBC010001174">
    <property type="protein sequence ID" value="CAF3661220.1"/>
    <property type="molecule type" value="Genomic_DNA"/>
</dbReference>
<dbReference type="InterPro" id="IPR002885">
    <property type="entry name" value="PPR_rpt"/>
</dbReference>